<feature type="chain" id="PRO_5021701511" evidence="1">
    <location>
        <begin position="24"/>
        <end position="430"/>
    </location>
</feature>
<dbReference type="InterPro" id="IPR006059">
    <property type="entry name" value="SBP"/>
</dbReference>
<name>A0A543D152_9PSEU</name>
<dbReference type="SUPFAM" id="SSF53850">
    <property type="entry name" value="Periplasmic binding protein-like II"/>
    <property type="match status" value="1"/>
</dbReference>
<evidence type="ECO:0000313" key="2">
    <source>
        <dbReference type="EMBL" id="TQM03086.1"/>
    </source>
</evidence>
<feature type="signal peptide" evidence="1">
    <location>
        <begin position="1"/>
        <end position="23"/>
    </location>
</feature>
<evidence type="ECO:0000256" key="1">
    <source>
        <dbReference type="SAM" id="SignalP"/>
    </source>
</evidence>
<organism evidence="2 3">
    <name type="scientific">Pseudonocardia kunmingensis</name>
    <dbReference type="NCBI Taxonomy" id="630975"/>
    <lineage>
        <taxon>Bacteria</taxon>
        <taxon>Bacillati</taxon>
        <taxon>Actinomycetota</taxon>
        <taxon>Actinomycetes</taxon>
        <taxon>Pseudonocardiales</taxon>
        <taxon>Pseudonocardiaceae</taxon>
        <taxon>Pseudonocardia</taxon>
    </lineage>
</organism>
<dbReference type="PROSITE" id="PS51257">
    <property type="entry name" value="PROKAR_LIPOPROTEIN"/>
    <property type="match status" value="1"/>
</dbReference>
<gene>
    <name evidence="2" type="ORF">FB558_7735</name>
</gene>
<dbReference type="PANTHER" id="PTHR43649">
    <property type="entry name" value="ARABINOSE-BINDING PROTEIN-RELATED"/>
    <property type="match status" value="1"/>
</dbReference>
<reference evidence="2 3" key="1">
    <citation type="submission" date="2019-06" db="EMBL/GenBank/DDBJ databases">
        <title>Sequencing the genomes of 1000 actinobacteria strains.</title>
        <authorList>
            <person name="Klenk H.-P."/>
        </authorList>
    </citation>
    <scope>NUCLEOTIDE SEQUENCE [LARGE SCALE GENOMIC DNA]</scope>
    <source>
        <strain evidence="2 3">DSM 45301</strain>
    </source>
</reference>
<dbReference type="AlphaFoldDB" id="A0A543D152"/>
<dbReference type="CDD" id="cd14748">
    <property type="entry name" value="PBP2_UgpB"/>
    <property type="match status" value="1"/>
</dbReference>
<dbReference type="EMBL" id="VFPA01000006">
    <property type="protein sequence ID" value="TQM03086.1"/>
    <property type="molecule type" value="Genomic_DNA"/>
</dbReference>
<dbReference type="OrthoDB" id="9795467at2"/>
<accession>A0A543D152</accession>
<dbReference type="Pfam" id="PF01547">
    <property type="entry name" value="SBP_bac_1"/>
    <property type="match status" value="1"/>
</dbReference>
<comment type="caution">
    <text evidence="2">The sequence shown here is derived from an EMBL/GenBank/DDBJ whole genome shotgun (WGS) entry which is preliminary data.</text>
</comment>
<dbReference type="Gene3D" id="3.40.190.10">
    <property type="entry name" value="Periplasmic binding protein-like II"/>
    <property type="match status" value="1"/>
</dbReference>
<protein>
    <submittedName>
        <fullName evidence="2">Carbohydrate ABC transporter substrate-binding protein (CUT1 family)</fullName>
    </submittedName>
</protein>
<dbReference type="Proteomes" id="UP000315677">
    <property type="component" value="Unassembled WGS sequence"/>
</dbReference>
<keyword evidence="3" id="KW-1185">Reference proteome</keyword>
<keyword evidence="1" id="KW-0732">Signal</keyword>
<dbReference type="RefSeq" id="WP_142062890.1">
    <property type="nucleotide sequence ID" value="NZ_VFPA01000006.1"/>
</dbReference>
<dbReference type="InterPro" id="IPR050490">
    <property type="entry name" value="Bact_solute-bd_prot1"/>
</dbReference>
<proteinExistence type="predicted"/>
<dbReference type="PANTHER" id="PTHR43649:SF12">
    <property type="entry name" value="DIACETYLCHITOBIOSE BINDING PROTEIN DASA"/>
    <property type="match status" value="1"/>
</dbReference>
<sequence length="430" mass="45858">MTVRHRSVLRIVAAAAAGLLALAACGGPAPGGPDAGGEVSGEISLLTPIFEGIDGAAVLDQQLAAFREQYPNVTVKPDYTSYDKLNEKLTTSIASGQPYDVMLMGIGWVPPFAAKGVLADLGKDPAELATRYYEPAVQAGVHEGKVFALPIMLDTRLGIYRKDFFAEAGLTEPPKNFDELREYGRLLTQRNPDGTLQRAGMDVLSLDIRQTFETMLWANGGELFTPDGQVAFNSPQGVEALQTMVDIIQVDRSEDIGFTQNKAATGIALVQGRAAMMIGHHNTWTEMEETAPDLIAQDKVGFFMIANERPAMFQGGTLATVAAQSRQPAAAKALAEFLASEGPALAANEQRGNIPALKSLESSEFVQQNKAIQFAMQNLDDAHSEGGDPGWLNIRGLFKAPIESALLGEKTAQQALDELAAQATAALAQG</sequence>
<evidence type="ECO:0000313" key="3">
    <source>
        <dbReference type="Proteomes" id="UP000315677"/>
    </source>
</evidence>